<comment type="subcellular location">
    <subcellularLocation>
        <location evidence="1">Membrane</location>
        <topology evidence="1">Multi-pass membrane protein</topology>
    </subcellularLocation>
</comment>
<keyword evidence="4 7" id="KW-0472">Membrane</keyword>
<dbReference type="AlphaFoldDB" id="A0AAN6Y6L7"/>
<feature type="transmembrane region" description="Helical" evidence="7">
    <location>
        <begin position="220"/>
        <end position="237"/>
    </location>
</feature>
<dbReference type="InterPro" id="IPR049326">
    <property type="entry name" value="Rhodopsin_dom_fungi"/>
</dbReference>
<feature type="transmembrane region" description="Helical" evidence="7">
    <location>
        <begin position="139"/>
        <end position="160"/>
    </location>
</feature>
<dbReference type="InterPro" id="IPR052337">
    <property type="entry name" value="SAT4-like"/>
</dbReference>
<evidence type="ECO:0000256" key="5">
    <source>
        <dbReference type="ARBA" id="ARBA00038359"/>
    </source>
</evidence>
<keyword evidence="3 7" id="KW-1133">Transmembrane helix</keyword>
<evidence type="ECO:0000259" key="8">
    <source>
        <dbReference type="Pfam" id="PF20684"/>
    </source>
</evidence>
<feature type="transmembrane region" description="Helical" evidence="7">
    <location>
        <begin position="62"/>
        <end position="81"/>
    </location>
</feature>
<accession>A0AAN6Y6L7</accession>
<gene>
    <name evidence="9" type="ORF">QBC37DRAFT_483259</name>
</gene>
<sequence>MSVSNDTSPSSSSSSSSSELANVDYSPQLNSTIWFLTAMSALFMGLRIYAKVWRKRPLWWDDYFLIAGWISLATSAAMLSVCTHFDLGKHGDFIKPENLSTLLLFSYIAGTFSILAAAWSKSSFALTLLCISNGWTKKIIWFILISVNVVLGTGALLQWIQCWPTQKLWLGGEGVCWLGFKRMREYNTFSAAYSGAADVVLALLPWNIIWRAKIRRSEKLGALFAMSMGVFAGATSFSKIPTLTAIGNSDMITMVSLYIVGTAESAITIIAASIPIIRALFHREEGPVTPSVPSDFKLTVLDNEEDVKHENDLEKNSTPISG</sequence>
<feature type="region of interest" description="Disordered" evidence="6">
    <location>
        <begin position="1"/>
        <end position="20"/>
    </location>
</feature>
<evidence type="ECO:0000313" key="9">
    <source>
        <dbReference type="EMBL" id="KAK4213118.1"/>
    </source>
</evidence>
<organism evidence="9 10">
    <name type="scientific">Rhypophila decipiens</name>
    <dbReference type="NCBI Taxonomy" id="261697"/>
    <lineage>
        <taxon>Eukaryota</taxon>
        <taxon>Fungi</taxon>
        <taxon>Dikarya</taxon>
        <taxon>Ascomycota</taxon>
        <taxon>Pezizomycotina</taxon>
        <taxon>Sordariomycetes</taxon>
        <taxon>Sordariomycetidae</taxon>
        <taxon>Sordariales</taxon>
        <taxon>Naviculisporaceae</taxon>
        <taxon>Rhypophila</taxon>
    </lineage>
</organism>
<evidence type="ECO:0000313" key="10">
    <source>
        <dbReference type="Proteomes" id="UP001301769"/>
    </source>
</evidence>
<dbReference type="GO" id="GO:0016020">
    <property type="term" value="C:membrane"/>
    <property type="evidence" value="ECO:0007669"/>
    <property type="project" value="UniProtKB-SubCell"/>
</dbReference>
<comment type="caution">
    <text evidence="9">The sequence shown here is derived from an EMBL/GenBank/DDBJ whole genome shotgun (WGS) entry which is preliminary data.</text>
</comment>
<evidence type="ECO:0000256" key="1">
    <source>
        <dbReference type="ARBA" id="ARBA00004141"/>
    </source>
</evidence>
<dbReference type="EMBL" id="MU858114">
    <property type="protein sequence ID" value="KAK4213118.1"/>
    <property type="molecule type" value="Genomic_DNA"/>
</dbReference>
<feature type="transmembrane region" description="Helical" evidence="7">
    <location>
        <begin position="190"/>
        <end position="208"/>
    </location>
</feature>
<keyword evidence="2 7" id="KW-0812">Transmembrane</keyword>
<feature type="compositionally biased region" description="Low complexity" evidence="6">
    <location>
        <begin position="1"/>
        <end position="18"/>
    </location>
</feature>
<evidence type="ECO:0000256" key="3">
    <source>
        <dbReference type="ARBA" id="ARBA00022989"/>
    </source>
</evidence>
<dbReference type="PANTHER" id="PTHR33048">
    <property type="entry name" value="PTH11-LIKE INTEGRAL MEMBRANE PROTEIN (AFU_ORTHOLOGUE AFUA_5G11245)"/>
    <property type="match status" value="1"/>
</dbReference>
<evidence type="ECO:0000256" key="6">
    <source>
        <dbReference type="SAM" id="MobiDB-lite"/>
    </source>
</evidence>
<name>A0AAN6Y6L7_9PEZI</name>
<reference evidence="9" key="1">
    <citation type="journal article" date="2023" name="Mol. Phylogenet. Evol.">
        <title>Genome-scale phylogeny and comparative genomics of the fungal order Sordariales.</title>
        <authorList>
            <person name="Hensen N."/>
            <person name="Bonometti L."/>
            <person name="Westerberg I."/>
            <person name="Brannstrom I.O."/>
            <person name="Guillou S."/>
            <person name="Cros-Aarteil S."/>
            <person name="Calhoun S."/>
            <person name="Haridas S."/>
            <person name="Kuo A."/>
            <person name="Mondo S."/>
            <person name="Pangilinan J."/>
            <person name="Riley R."/>
            <person name="LaButti K."/>
            <person name="Andreopoulos B."/>
            <person name="Lipzen A."/>
            <person name="Chen C."/>
            <person name="Yan M."/>
            <person name="Daum C."/>
            <person name="Ng V."/>
            <person name="Clum A."/>
            <person name="Steindorff A."/>
            <person name="Ohm R.A."/>
            <person name="Martin F."/>
            <person name="Silar P."/>
            <person name="Natvig D.O."/>
            <person name="Lalanne C."/>
            <person name="Gautier V."/>
            <person name="Ament-Velasquez S.L."/>
            <person name="Kruys A."/>
            <person name="Hutchinson M.I."/>
            <person name="Powell A.J."/>
            <person name="Barry K."/>
            <person name="Miller A.N."/>
            <person name="Grigoriev I.V."/>
            <person name="Debuchy R."/>
            <person name="Gladieux P."/>
            <person name="Hiltunen Thoren M."/>
            <person name="Johannesson H."/>
        </authorList>
    </citation>
    <scope>NUCLEOTIDE SEQUENCE</scope>
    <source>
        <strain evidence="9">PSN293</strain>
    </source>
</reference>
<reference evidence="9" key="2">
    <citation type="submission" date="2023-05" db="EMBL/GenBank/DDBJ databases">
        <authorList>
            <consortium name="Lawrence Berkeley National Laboratory"/>
            <person name="Steindorff A."/>
            <person name="Hensen N."/>
            <person name="Bonometti L."/>
            <person name="Westerberg I."/>
            <person name="Brannstrom I.O."/>
            <person name="Guillou S."/>
            <person name="Cros-Aarteil S."/>
            <person name="Calhoun S."/>
            <person name="Haridas S."/>
            <person name="Kuo A."/>
            <person name="Mondo S."/>
            <person name="Pangilinan J."/>
            <person name="Riley R."/>
            <person name="Labutti K."/>
            <person name="Andreopoulos B."/>
            <person name="Lipzen A."/>
            <person name="Chen C."/>
            <person name="Yanf M."/>
            <person name="Daum C."/>
            <person name="Ng V."/>
            <person name="Clum A."/>
            <person name="Ohm R."/>
            <person name="Martin F."/>
            <person name="Silar P."/>
            <person name="Natvig D."/>
            <person name="Lalanne C."/>
            <person name="Gautier V."/>
            <person name="Ament-Velasquez S.L."/>
            <person name="Kruys A."/>
            <person name="Hutchinson M.I."/>
            <person name="Powell A.J."/>
            <person name="Barry K."/>
            <person name="Miller A.N."/>
            <person name="Grigoriev I.V."/>
            <person name="Debuchy R."/>
            <person name="Gladieux P."/>
            <person name="Thoren M.H."/>
            <person name="Johannesson H."/>
        </authorList>
    </citation>
    <scope>NUCLEOTIDE SEQUENCE</scope>
    <source>
        <strain evidence="9">PSN293</strain>
    </source>
</reference>
<keyword evidence="10" id="KW-1185">Reference proteome</keyword>
<feature type="transmembrane region" description="Helical" evidence="7">
    <location>
        <begin position="101"/>
        <end position="119"/>
    </location>
</feature>
<proteinExistence type="inferred from homology"/>
<evidence type="ECO:0000256" key="2">
    <source>
        <dbReference type="ARBA" id="ARBA00022692"/>
    </source>
</evidence>
<dbReference type="PANTHER" id="PTHR33048:SF42">
    <property type="entry name" value="INTEGRAL MEMBRANE PROTEIN"/>
    <property type="match status" value="1"/>
</dbReference>
<protein>
    <recommendedName>
        <fullName evidence="8">Rhodopsin domain-containing protein</fullName>
    </recommendedName>
</protein>
<feature type="transmembrane region" description="Helical" evidence="7">
    <location>
        <begin position="32"/>
        <end position="50"/>
    </location>
</feature>
<dbReference type="Pfam" id="PF20684">
    <property type="entry name" value="Fung_rhodopsin"/>
    <property type="match status" value="1"/>
</dbReference>
<evidence type="ECO:0000256" key="4">
    <source>
        <dbReference type="ARBA" id="ARBA00023136"/>
    </source>
</evidence>
<feature type="domain" description="Rhodopsin" evidence="8">
    <location>
        <begin position="46"/>
        <end position="283"/>
    </location>
</feature>
<dbReference type="Proteomes" id="UP001301769">
    <property type="component" value="Unassembled WGS sequence"/>
</dbReference>
<feature type="transmembrane region" description="Helical" evidence="7">
    <location>
        <begin position="257"/>
        <end position="281"/>
    </location>
</feature>
<comment type="similarity">
    <text evidence="5">Belongs to the SAT4 family.</text>
</comment>
<evidence type="ECO:0000256" key="7">
    <source>
        <dbReference type="SAM" id="Phobius"/>
    </source>
</evidence>